<dbReference type="Pfam" id="PF05592">
    <property type="entry name" value="Bac_rhamnosid"/>
    <property type="match status" value="1"/>
</dbReference>
<evidence type="ECO:0000259" key="3">
    <source>
        <dbReference type="Pfam" id="PF17389"/>
    </source>
</evidence>
<dbReference type="Proteomes" id="UP001470230">
    <property type="component" value="Unassembled WGS sequence"/>
</dbReference>
<evidence type="ECO:0000313" key="5">
    <source>
        <dbReference type="Proteomes" id="UP001470230"/>
    </source>
</evidence>
<dbReference type="InterPro" id="IPR008902">
    <property type="entry name" value="Rhamnosid_concanavalin"/>
</dbReference>
<dbReference type="Pfam" id="PF08531">
    <property type="entry name" value="Bac_rhamnosid_N"/>
    <property type="match status" value="1"/>
</dbReference>
<dbReference type="Pfam" id="PF25788">
    <property type="entry name" value="Ig_Rha78A_N"/>
    <property type="match status" value="1"/>
</dbReference>
<organism evidence="4 5">
    <name type="scientific">Tritrichomonas musculus</name>
    <dbReference type="NCBI Taxonomy" id="1915356"/>
    <lineage>
        <taxon>Eukaryota</taxon>
        <taxon>Metamonada</taxon>
        <taxon>Parabasalia</taxon>
        <taxon>Tritrichomonadida</taxon>
        <taxon>Tritrichomonadidae</taxon>
        <taxon>Tritrichomonas</taxon>
    </lineage>
</organism>
<dbReference type="Gene3D" id="2.60.40.10">
    <property type="entry name" value="Immunoglobulins"/>
    <property type="match status" value="1"/>
</dbReference>
<feature type="domain" description="Alpha-L-rhamnosidase six-hairpin glycosidase" evidence="3">
    <location>
        <begin position="406"/>
        <end position="499"/>
    </location>
</feature>
<dbReference type="InterPro" id="IPR016007">
    <property type="entry name" value="Alpha_rhamnosid"/>
</dbReference>
<evidence type="ECO:0000313" key="4">
    <source>
        <dbReference type="EMBL" id="KAK8870826.1"/>
    </source>
</evidence>
<proteinExistence type="predicted"/>
<comment type="caution">
    <text evidence="4">The sequence shown here is derived from an EMBL/GenBank/DDBJ whole genome shotgun (WGS) entry which is preliminary data.</text>
</comment>
<dbReference type="InterPro" id="IPR035396">
    <property type="entry name" value="Bac_rhamnosid6H"/>
</dbReference>
<dbReference type="Pfam" id="PF17389">
    <property type="entry name" value="Bac_rhamnosid6H"/>
    <property type="match status" value="1"/>
</dbReference>
<protein>
    <recommendedName>
        <fullName evidence="6">Alpha-L-rhamnosidase</fullName>
    </recommendedName>
</protein>
<dbReference type="InterPro" id="IPR013783">
    <property type="entry name" value="Ig-like_fold"/>
</dbReference>
<sequence>MQVSRIRINGYDNPIGFSFDTIRCSWIVSNTKAKKTEFVKIEVSKDEKFENIIYHKEGGNLNSVCEELQMKPEPYTRYYVRVHVTTSEKEQASGVGFFETAKMNQKWEAKWIKPQPEDTYHPTFEKEFQVKENIASARLYISGLGLYACKINGKRVGDEILTPYYSDYNTDVQYQTFDIKEYLSKSNKIVIELGNGWYKGFFGLEGRDKNWGSEFQTIAEIRIRYSDKTEEVVSTDESWLYYGSDTEGSDIYHGEIINHLLWEGKENPKKKPVEGSIKGTLRERYSLPLKEHEEMKVKKVIHTPAGETVLDFGQNFAGYVQFHCNLKKGTKIVLDYGEILQHGNFYNANYKTAKAHFIYVSNGKDEIVKPQFTYYGFRYVRVTGWEGDINKDDFVGKALYSTMAFTGHIETGYQKLNQLFSNVFWGQRSNFVDFPTDCPQLSFNMYTPAFYNKFIHDLRVEQNKYDGSIPCEIPVFNPGMAAPSAVWGDCATILPTVVY</sequence>
<feature type="domain" description="Alpha-L-rhamnosidase concanavalin-like" evidence="1">
    <location>
        <begin position="302"/>
        <end position="398"/>
    </location>
</feature>
<keyword evidence="5" id="KW-1185">Reference proteome</keyword>
<feature type="domain" description="Bacterial alpha-L-rhamnosidase N-terminal" evidence="2">
    <location>
        <begin position="133"/>
        <end position="257"/>
    </location>
</feature>
<evidence type="ECO:0000259" key="1">
    <source>
        <dbReference type="Pfam" id="PF05592"/>
    </source>
</evidence>
<dbReference type="Gene3D" id="1.50.10.10">
    <property type="match status" value="1"/>
</dbReference>
<dbReference type="PANTHER" id="PTHR33307">
    <property type="entry name" value="ALPHA-RHAMNOSIDASE (EUROFUNG)"/>
    <property type="match status" value="1"/>
</dbReference>
<reference evidence="4 5" key="1">
    <citation type="submission" date="2024-04" db="EMBL/GenBank/DDBJ databases">
        <title>Tritrichomonas musculus Genome.</title>
        <authorList>
            <person name="Alves-Ferreira E."/>
            <person name="Grigg M."/>
            <person name="Lorenzi H."/>
            <person name="Galac M."/>
        </authorList>
    </citation>
    <scope>NUCLEOTIDE SEQUENCE [LARGE SCALE GENOMIC DNA]</scope>
    <source>
        <strain evidence="4 5">EAF2021</strain>
    </source>
</reference>
<evidence type="ECO:0008006" key="6">
    <source>
        <dbReference type="Google" id="ProtNLM"/>
    </source>
</evidence>
<dbReference type="InterPro" id="IPR012341">
    <property type="entry name" value="6hp_glycosidase-like_sf"/>
</dbReference>
<evidence type="ECO:0000259" key="2">
    <source>
        <dbReference type="Pfam" id="PF08531"/>
    </source>
</evidence>
<accession>A0ABR2IYX6</accession>
<dbReference type="Gene3D" id="2.60.120.260">
    <property type="entry name" value="Galactose-binding domain-like"/>
    <property type="match status" value="2"/>
</dbReference>
<dbReference type="EMBL" id="JAPFFF010000014">
    <property type="protein sequence ID" value="KAK8870826.1"/>
    <property type="molecule type" value="Genomic_DNA"/>
</dbReference>
<dbReference type="InterPro" id="IPR013737">
    <property type="entry name" value="Bac_rhamnosid_N"/>
</dbReference>
<name>A0ABR2IYX6_9EUKA</name>
<gene>
    <name evidence="4" type="ORF">M9Y10_008724</name>
</gene>
<dbReference type="PANTHER" id="PTHR33307:SF6">
    <property type="entry name" value="ALPHA-RHAMNOSIDASE (EUROFUNG)-RELATED"/>
    <property type="match status" value="1"/>
</dbReference>